<dbReference type="Proteomes" id="UP000673975">
    <property type="component" value="Unassembled WGS sequence"/>
</dbReference>
<evidence type="ECO:0000313" key="1">
    <source>
        <dbReference type="EMBL" id="MBP3192965.1"/>
    </source>
</evidence>
<keyword evidence="2" id="KW-1185">Reference proteome</keyword>
<sequence>MISKTDVLINNYEKVVSEPWNQNLSGQEKVWFLVYDPSEHRKVMFRLGDFEQVTRKYHRNWLHVSLADAFPVWMAEHEYRDEYFKSPTEIQDQVETGFRDFVVERIKNTIENATELSNTVLAISDVNALFGFIKLSDVLNDLYQFNKGRMLIFFPGEYHNNHYRLMDARDGWSYLARPITA</sequence>
<name>A0A8J7UV20_9BACT</name>
<dbReference type="AlphaFoldDB" id="A0A8J7UV20"/>
<reference evidence="1" key="1">
    <citation type="submission" date="2021-02" db="EMBL/GenBank/DDBJ databases">
        <title>Natronogracilivirga saccharolytica gen. nov. sp. nov. a new anaerobic, haloalkiliphilic carbohydrate-fermenting bacterium from soda lake and proposing of Cyclonatronumiaceae fam. nov. in the phylum Balneolaeota.</title>
        <authorList>
            <person name="Zhilina T.N."/>
            <person name="Sorokin D.Y."/>
            <person name="Zavarzina D.G."/>
            <person name="Toshchakov S.V."/>
            <person name="Kublanov I.V."/>
        </authorList>
    </citation>
    <scope>NUCLEOTIDE SEQUENCE</scope>
    <source>
        <strain evidence="1">Z-1702</strain>
    </source>
</reference>
<dbReference type="Pfam" id="PF08747">
    <property type="entry name" value="BrxB"/>
    <property type="match status" value="1"/>
</dbReference>
<dbReference type="InterPro" id="IPR014858">
    <property type="entry name" value="BrxB"/>
</dbReference>
<protein>
    <submittedName>
        <fullName evidence="1">DUF1788 domain-containing protein</fullName>
    </submittedName>
</protein>
<dbReference type="RefSeq" id="WP_210512158.1">
    <property type="nucleotide sequence ID" value="NZ_JAFIDN010000007.1"/>
</dbReference>
<evidence type="ECO:0000313" key="2">
    <source>
        <dbReference type="Proteomes" id="UP000673975"/>
    </source>
</evidence>
<gene>
    <name evidence="1" type="ORF">NATSA_09855</name>
</gene>
<comment type="caution">
    <text evidence="1">The sequence shown here is derived from an EMBL/GenBank/DDBJ whole genome shotgun (WGS) entry which is preliminary data.</text>
</comment>
<proteinExistence type="predicted"/>
<accession>A0A8J7UV20</accession>
<organism evidence="1 2">
    <name type="scientific">Natronogracilivirga saccharolytica</name>
    <dbReference type="NCBI Taxonomy" id="2812953"/>
    <lineage>
        <taxon>Bacteria</taxon>
        <taxon>Pseudomonadati</taxon>
        <taxon>Balneolota</taxon>
        <taxon>Balneolia</taxon>
        <taxon>Balneolales</taxon>
        <taxon>Cyclonatronaceae</taxon>
        <taxon>Natronogracilivirga</taxon>
    </lineage>
</organism>
<dbReference type="EMBL" id="JAFIDN010000007">
    <property type="protein sequence ID" value="MBP3192965.1"/>
    <property type="molecule type" value="Genomic_DNA"/>
</dbReference>